<feature type="non-terminal residue" evidence="2">
    <location>
        <position position="69"/>
    </location>
</feature>
<sequence>MLDFPSNIVDRLIEFCYTGTCKLDTDNAESLLAAADELGIVGLIELSCSFLQSHINIKNCWRTHVFCKT</sequence>
<accession>A0A161MIS5</accession>
<dbReference type="AlphaFoldDB" id="A0A161MIS5"/>
<dbReference type="Pfam" id="PF00651">
    <property type="entry name" value="BTB"/>
    <property type="match status" value="1"/>
</dbReference>
<reference evidence="2" key="1">
    <citation type="submission" date="2016-04" db="EMBL/GenBank/DDBJ databases">
        <authorList>
            <person name="Calderon-Fernandez G.M.Sr."/>
        </authorList>
    </citation>
    <scope>NUCLEOTIDE SEQUENCE</scope>
    <source>
        <strain evidence="2">Int1</strain>
        <tissue evidence="2">Integument</tissue>
    </source>
</reference>
<name>A0A161MIS5_TRIIF</name>
<dbReference type="EMBL" id="GEMB01005917">
    <property type="protein sequence ID" value="JAR97407.1"/>
    <property type="molecule type" value="Transcribed_RNA"/>
</dbReference>
<dbReference type="Gene3D" id="3.30.710.10">
    <property type="entry name" value="Potassium Channel Kv1.1, Chain A"/>
    <property type="match status" value="1"/>
</dbReference>
<dbReference type="InterPro" id="IPR000210">
    <property type="entry name" value="BTB/POZ_dom"/>
</dbReference>
<protein>
    <submittedName>
        <fullName evidence="2">Kelch-like protein 10</fullName>
    </submittedName>
</protein>
<proteinExistence type="predicted"/>
<organism evidence="2">
    <name type="scientific">Triatoma infestans</name>
    <name type="common">Assassin bug</name>
    <dbReference type="NCBI Taxonomy" id="30076"/>
    <lineage>
        <taxon>Eukaryota</taxon>
        <taxon>Metazoa</taxon>
        <taxon>Ecdysozoa</taxon>
        <taxon>Arthropoda</taxon>
        <taxon>Hexapoda</taxon>
        <taxon>Insecta</taxon>
        <taxon>Pterygota</taxon>
        <taxon>Neoptera</taxon>
        <taxon>Paraneoptera</taxon>
        <taxon>Hemiptera</taxon>
        <taxon>Heteroptera</taxon>
        <taxon>Panheteroptera</taxon>
        <taxon>Cimicomorpha</taxon>
        <taxon>Reduviidae</taxon>
        <taxon>Triatominae</taxon>
        <taxon>Triatoma</taxon>
    </lineage>
</organism>
<dbReference type="SUPFAM" id="SSF54695">
    <property type="entry name" value="POZ domain"/>
    <property type="match status" value="1"/>
</dbReference>
<dbReference type="InterPro" id="IPR011333">
    <property type="entry name" value="SKP1/BTB/POZ_sf"/>
</dbReference>
<feature type="domain" description="BTB" evidence="1">
    <location>
        <begin position="3"/>
        <end position="54"/>
    </location>
</feature>
<evidence type="ECO:0000259" key="1">
    <source>
        <dbReference type="Pfam" id="PF00651"/>
    </source>
</evidence>
<evidence type="ECO:0000313" key="2">
    <source>
        <dbReference type="EMBL" id="JAR97407.1"/>
    </source>
</evidence>
<reference evidence="2" key="2">
    <citation type="journal article" date="2017" name="J. Med. Entomol.">
        <title>Transcriptome Analysis of the Triatoma infestans (Hemiptera: Reduviidae) Integument.</title>
        <authorList>
            <person name="Calderon-Fernandez G.M."/>
            <person name="Moriconi D.E."/>
            <person name="Dulbecco A.B."/>
            <person name="Juarez M.P."/>
        </authorList>
    </citation>
    <scope>NUCLEOTIDE SEQUENCE</scope>
    <source>
        <strain evidence="2">Int1</strain>
        <tissue evidence="2">Integument</tissue>
    </source>
</reference>